<dbReference type="RefSeq" id="XP_007321406.1">
    <property type="nucleotide sequence ID" value="XM_007321344.1"/>
</dbReference>
<dbReference type="GeneID" id="18815451"/>
<dbReference type="Pfam" id="PF01636">
    <property type="entry name" value="APH"/>
    <property type="match status" value="1"/>
</dbReference>
<evidence type="ECO:0000256" key="1">
    <source>
        <dbReference type="SAM" id="MobiDB-lite"/>
    </source>
</evidence>
<feature type="domain" description="Aminoglycoside phosphotransferase" evidence="2">
    <location>
        <begin position="169"/>
        <end position="286"/>
    </location>
</feature>
<dbReference type="InterPro" id="IPR002575">
    <property type="entry name" value="Aminoglycoside_PTrfase"/>
</dbReference>
<sequence>MPADYVVYLPNDDPSAMCDLCTVPEGARVEDSKAECGELSMDPRNTLFNRATEWLHEHSESALMQPYAAHSNSKGMEERDVFRGWRVPCLGLTAVGSDVAFYAIVALDHQYRVVPLTSTPSISCSSVHNRGHQEVPRTAASLRSHVHLRRFPAITKLCKYGCKSDGDVEFRIQRRHPDRRAYRLLHIAKAKDGKENIIKFTRQHSIELHQFCANLHHAPKLLGFERLPGGWNTVAMDYISGRWEQELRGLVESFHAQGFVHGDLRDPNMICDDQNRLMLIDFDWAGNVGEVSYPTAELNPELTKGRNATEPDDHQRRR</sequence>
<protein>
    <recommendedName>
        <fullName evidence="2">Aminoglycoside phosphotransferase domain-containing protein</fullName>
    </recommendedName>
</protein>
<organism>
    <name type="scientific">Serpula lacrymans var. lacrymans (strain S7.9)</name>
    <name type="common">Dry rot fungus</name>
    <dbReference type="NCBI Taxonomy" id="578457"/>
    <lineage>
        <taxon>Eukaryota</taxon>
        <taxon>Fungi</taxon>
        <taxon>Dikarya</taxon>
        <taxon>Basidiomycota</taxon>
        <taxon>Agaricomycotina</taxon>
        <taxon>Agaricomycetes</taxon>
        <taxon>Agaricomycetidae</taxon>
        <taxon>Boletales</taxon>
        <taxon>Coniophorineae</taxon>
        <taxon>Serpulaceae</taxon>
        <taxon>Serpula</taxon>
    </lineage>
</organism>
<dbReference type="KEGG" id="sla:SERLADRAFT_440870"/>
<dbReference type="Gene3D" id="1.10.510.10">
    <property type="entry name" value="Transferase(Phosphotransferase) domain 1"/>
    <property type="match status" value="1"/>
</dbReference>
<dbReference type="EMBL" id="GL945438">
    <property type="protein sequence ID" value="EGO21620.1"/>
    <property type="molecule type" value="Genomic_DNA"/>
</dbReference>
<reference evidence="3" key="1">
    <citation type="submission" date="2011-04" db="EMBL/GenBank/DDBJ databases">
        <title>Evolution of plant cell wall degrading machinery underlies the functional diversity of forest fungi.</title>
        <authorList>
            <consortium name="US DOE Joint Genome Institute (JGI-PGF)"/>
            <person name="Eastwood D.C."/>
            <person name="Floudas D."/>
            <person name="Binder M."/>
            <person name="Majcherczyk A."/>
            <person name="Schneider P."/>
            <person name="Aerts A."/>
            <person name="Asiegbu F.O."/>
            <person name="Baker S.E."/>
            <person name="Barry K."/>
            <person name="Bendiksby M."/>
            <person name="Blumentritt M."/>
            <person name="Coutinho P.M."/>
            <person name="Cullen D."/>
            <person name="Cullen D."/>
            <person name="Gathman A."/>
            <person name="Goodell B."/>
            <person name="Henrissat B."/>
            <person name="Ihrmark K."/>
            <person name="Kauserud H."/>
            <person name="Kohler A."/>
            <person name="LaButti K."/>
            <person name="Lapidus A."/>
            <person name="Lavin J.L."/>
            <person name="Lee Y.-H."/>
            <person name="Lindquist E."/>
            <person name="Lilly W."/>
            <person name="Lucas S."/>
            <person name="Morin E."/>
            <person name="Murat C."/>
            <person name="Oguiza J.A."/>
            <person name="Park J."/>
            <person name="Pisabarro A.G."/>
            <person name="Riley R."/>
            <person name="Rosling A."/>
            <person name="Salamov A."/>
            <person name="Schmidt O."/>
            <person name="Schmutz J."/>
            <person name="Skrede I."/>
            <person name="Stenlid J."/>
            <person name="Wiebenga A."/>
            <person name="Xie X."/>
            <person name="Kues U."/>
            <person name="Hibbett D.S."/>
            <person name="Hoffmeister D."/>
            <person name="Hogberg N."/>
            <person name="Martin F."/>
            <person name="Grigoriev I.V."/>
            <person name="Watkinson S.C."/>
        </authorList>
    </citation>
    <scope>NUCLEOTIDE SEQUENCE</scope>
    <source>
        <strain evidence="3">S7.9</strain>
    </source>
</reference>
<evidence type="ECO:0000313" key="3">
    <source>
        <dbReference type="EMBL" id="EGO21620.1"/>
    </source>
</evidence>
<feature type="region of interest" description="Disordered" evidence="1">
    <location>
        <begin position="296"/>
        <end position="318"/>
    </location>
</feature>
<accession>F8P4T3</accession>
<name>F8P4T3_SERL9</name>
<proteinExistence type="predicted"/>
<dbReference type="InterPro" id="IPR011009">
    <property type="entry name" value="Kinase-like_dom_sf"/>
</dbReference>
<gene>
    <name evidence="3" type="ORF">SERLADRAFT_440870</name>
</gene>
<dbReference type="HOGENOM" id="CLU_888926_0_0_1"/>
<feature type="compositionally biased region" description="Basic and acidic residues" evidence="1">
    <location>
        <begin position="303"/>
        <end position="318"/>
    </location>
</feature>
<dbReference type="Proteomes" id="UP000008064">
    <property type="component" value="Unassembled WGS sequence"/>
</dbReference>
<evidence type="ECO:0000259" key="2">
    <source>
        <dbReference type="Pfam" id="PF01636"/>
    </source>
</evidence>
<dbReference type="OrthoDB" id="2667387at2759"/>
<dbReference type="AlphaFoldDB" id="F8P4T3"/>
<dbReference type="SUPFAM" id="SSF56112">
    <property type="entry name" value="Protein kinase-like (PK-like)"/>
    <property type="match status" value="1"/>
</dbReference>